<dbReference type="Gene3D" id="2.130.10.30">
    <property type="entry name" value="Regulator of chromosome condensation 1/beta-lactamase-inhibitor protein II"/>
    <property type="match status" value="1"/>
</dbReference>
<protein>
    <submittedName>
        <fullName evidence="3">T9SS type A sorting domain-containing protein</fullName>
    </submittedName>
</protein>
<dbReference type="SMART" id="SM00089">
    <property type="entry name" value="PKD"/>
    <property type="match status" value="1"/>
</dbReference>
<dbReference type="PANTHER" id="PTHR42754">
    <property type="entry name" value="ENDOGLUCANASE"/>
    <property type="match status" value="1"/>
</dbReference>
<dbReference type="Proteomes" id="UP000324133">
    <property type="component" value="Unassembled WGS sequence"/>
</dbReference>
<dbReference type="PROSITE" id="PS50012">
    <property type="entry name" value="RCC1_3"/>
    <property type="match status" value="1"/>
</dbReference>
<dbReference type="SUPFAM" id="SSF49299">
    <property type="entry name" value="PKD domain"/>
    <property type="match status" value="1"/>
</dbReference>
<dbReference type="Gene3D" id="2.60.40.10">
    <property type="entry name" value="Immunoglobulins"/>
    <property type="match status" value="1"/>
</dbReference>
<dbReference type="InterPro" id="IPR013783">
    <property type="entry name" value="Ig-like_fold"/>
</dbReference>
<keyword evidence="4" id="KW-1185">Reference proteome</keyword>
<name>A0A5B6TFP8_9BACT</name>
<evidence type="ECO:0000256" key="1">
    <source>
        <dbReference type="SAM" id="MobiDB-lite"/>
    </source>
</evidence>
<dbReference type="InterPro" id="IPR009091">
    <property type="entry name" value="RCC1/BLIP-II"/>
</dbReference>
<evidence type="ECO:0000313" key="3">
    <source>
        <dbReference type="EMBL" id="KAA3438721.1"/>
    </source>
</evidence>
<dbReference type="Pfam" id="PF00801">
    <property type="entry name" value="PKD"/>
    <property type="match status" value="1"/>
</dbReference>
<reference evidence="3 4" key="1">
    <citation type="submission" date="2019-07" db="EMBL/GenBank/DDBJ databases">
        <title>Rufibacter sp. nov., isolated from lake sediment.</title>
        <authorList>
            <person name="Qu J.-H."/>
        </authorList>
    </citation>
    <scope>NUCLEOTIDE SEQUENCE [LARGE SCALE GENOMIC DNA]</scope>
    <source>
        <strain evidence="3 4">NBS58-1</strain>
    </source>
</reference>
<dbReference type="PANTHER" id="PTHR42754:SF1">
    <property type="entry name" value="LIPOPROTEIN"/>
    <property type="match status" value="1"/>
</dbReference>
<sequence length="994" mass="106045">MYQHYTILVHKPPSLLRWNPGKFYLRWPYLLVSLVLLAMVAPNLKAATSASPKPGFGDISAFRPLNSPPLLDKPEYEKKAADSSTISPRYTPINVSRLQSLIGKKIVSVAKGRDRTYEFDGYTIGTPSTSTLVLAADGTVYIYHPYYPQEYYVAEVPVLTNVKSIAVGYHRYYAVEADGSVYEWGGIYEGNNIPVQIQGLSNIKTVASGGYHALALDEAGNVFAWEDGGAQLDYFYSSNGVDLQSIRKVWGPGAKAIAAGDWHSLLIGADNMVYEWGYHRSTEGRHPEYPTRQTFWYSPLPIKKVQGIEGAKAIAAGLFTSQAYGTDGKVYSWEYVQKEFSGLFLTPSLEFIPYIYYEYNSSYAAVEVPDPFPANCVNPVVSFIASPAALGSPTIFTDLSTNVAPGAVYAWDFDGDGTADSHTKGNVSFTFPSPGTHTAKLTISNGICEQTHSAALTVSAPVTSDARWDFRYGGTGNDRLHAMAKADDGGFLLGGTSSSTGNGDKTEASRGGRDFWLVKVSATGVKLWDKRYGGFADDELRTITPTPDGGFLLGGSSRSGTGGDKSEVSRGGTDFWVVKIAGDGTKLWNRRFGGAGDEDLRAVTIASDGGFLLGGSSASGIGGDQRQASRGLTDYWVVRISANGTKQWDKRFGGSAADELHSLVQTPDGGFLLGGQSMSGMSGDKAEASRGLSDFWVVRISGTGAQLWDRRFGGAAEDRLRTVTLTSDGGFLLGGSSLSGAGGDKSEVSRGGQDLWVVRINSAGAKLWNRRFGGSSDEELTSVLETPEGNLLLGGSSASGVGGDRRQASQGSTDYWVVQVSGTGDKQWDKRFGGAAADGLQSIVIAGDGGLLLGGISSSGTGGDHTQPGRGLADFWIVKVGGPIPSQAPIHMTSSIQESPVAQGPENGVSALLANPNPFGDKVHLRFSLTKADRISLRVYDERGREVASLYEGPAEAGTHSVEWLAFGQKSGVYFVRLATSAGKSIHRKVVLIR</sequence>
<gene>
    <name evidence="3" type="ORF">FOA19_16005</name>
</gene>
<dbReference type="InterPro" id="IPR000408">
    <property type="entry name" value="Reg_chr_condens"/>
</dbReference>
<dbReference type="NCBIfam" id="TIGR04183">
    <property type="entry name" value="Por_Secre_tail"/>
    <property type="match status" value="1"/>
</dbReference>
<dbReference type="PROSITE" id="PS00626">
    <property type="entry name" value="RCC1_2"/>
    <property type="match status" value="2"/>
</dbReference>
<organism evidence="3 4">
    <name type="scientific">Rufibacter hautae</name>
    <dbReference type="NCBI Taxonomy" id="2595005"/>
    <lineage>
        <taxon>Bacteria</taxon>
        <taxon>Pseudomonadati</taxon>
        <taxon>Bacteroidota</taxon>
        <taxon>Cytophagia</taxon>
        <taxon>Cytophagales</taxon>
        <taxon>Hymenobacteraceae</taxon>
        <taxon>Rufibacter</taxon>
    </lineage>
</organism>
<dbReference type="Gene3D" id="2.60.40.4070">
    <property type="match status" value="1"/>
</dbReference>
<dbReference type="PROSITE" id="PS50093">
    <property type="entry name" value="PKD"/>
    <property type="match status" value="1"/>
</dbReference>
<dbReference type="InterPro" id="IPR022409">
    <property type="entry name" value="PKD/Chitinase_dom"/>
</dbReference>
<feature type="domain" description="PKD" evidence="2">
    <location>
        <begin position="405"/>
        <end position="465"/>
    </location>
</feature>
<accession>A0A5B6TFP8</accession>
<dbReference type="EMBL" id="VKKY01000002">
    <property type="protein sequence ID" value="KAA3438721.1"/>
    <property type="molecule type" value="Genomic_DNA"/>
</dbReference>
<dbReference type="OrthoDB" id="1491125at2"/>
<feature type="region of interest" description="Disordered" evidence="1">
    <location>
        <begin position="547"/>
        <end position="567"/>
    </location>
</feature>
<dbReference type="InterPro" id="IPR026444">
    <property type="entry name" value="Secre_tail"/>
</dbReference>
<proteinExistence type="predicted"/>
<dbReference type="CDD" id="cd00146">
    <property type="entry name" value="PKD"/>
    <property type="match status" value="1"/>
</dbReference>
<comment type="caution">
    <text evidence="3">The sequence shown here is derived from an EMBL/GenBank/DDBJ whole genome shotgun (WGS) entry which is preliminary data.</text>
</comment>
<dbReference type="InterPro" id="IPR035986">
    <property type="entry name" value="PKD_dom_sf"/>
</dbReference>
<dbReference type="SUPFAM" id="SSF50985">
    <property type="entry name" value="RCC1/BLIP-II"/>
    <property type="match status" value="1"/>
</dbReference>
<dbReference type="AlphaFoldDB" id="A0A5B6TFP8"/>
<dbReference type="InterPro" id="IPR000601">
    <property type="entry name" value="PKD_dom"/>
</dbReference>
<evidence type="ECO:0000313" key="4">
    <source>
        <dbReference type="Proteomes" id="UP000324133"/>
    </source>
</evidence>
<evidence type="ECO:0000259" key="2">
    <source>
        <dbReference type="PROSITE" id="PS50093"/>
    </source>
</evidence>